<dbReference type="Gene3D" id="3.40.50.1240">
    <property type="entry name" value="Phosphoglycerate mutase-like"/>
    <property type="match status" value="1"/>
</dbReference>
<dbReference type="Proteomes" id="UP000027093">
    <property type="component" value="Chromosome"/>
</dbReference>
<dbReference type="OrthoDB" id="304253at2157"/>
<dbReference type="PANTHER" id="PTHR47623:SF1">
    <property type="entry name" value="OS09G0287300 PROTEIN"/>
    <property type="match status" value="1"/>
</dbReference>
<dbReference type="InterPro" id="IPR013078">
    <property type="entry name" value="His_Pase_superF_clade-1"/>
</dbReference>
<dbReference type="Pfam" id="PF00300">
    <property type="entry name" value="His_Phos_1"/>
    <property type="match status" value="1"/>
</dbReference>
<evidence type="ECO:0000313" key="3">
    <source>
        <dbReference type="Proteomes" id="UP000027093"/>
    </source>
</evidence>
<dbReference type="KEGG" id="nvn:NVIE_029840"/>
<keyword evidence="3" id="KW-1185">Reference proteome</keyword>
<dbReference type="SMART" id="SM00855">
    <property type="entry name" value="PGAM"/>
    <property type="match status" value="1"/>
</dbReference>
<feature type="binding site" evidence="1">
    <location>
        <position position="59"/>
    </location>
    <ligand>
        <name>substrate</name>
    </ligand>
</feature>
<organism evidence="2 3">
    <name type="scientific">Nitrososphaera viennensis EN76</name>
    <dbReference type="NCBI Taxonomy" id="926571"/>
    <lineage>
        <taxon>Archaea</taxon>
        <taxon>Nitrososphaerota</taxon>
        <taxon>Nitrososphaeria</taxon>
        <taxon>Nitrososphaerales</taxon>
        <taxon>Nitrososphaeraceae</taxon>
        <taxon>Nitrososphaera</taxon>
    </lineage>
</organism>
<dbReference type="RefSeq" id="WP_075055853.1">
    <property type="nucleotide sequence ID" value="NZ_CP007536.1"/>
</dbReference>
<dbReference type="PANTHER" id="PTHR47623">
    <property type="entry name" value="OS09G0287300 PROTEIN"/>
    <property type="match status" value="1"/>
</dbReference>
<name>A0A060HV21_9ARCH</name>
<dbReference type="AlphaFoldDB" id="A0A060HV21"/>
<dbReference type="SUPFAM" id="SSF53254">
    <property type="entry name" value="Phosphoglycerate mutase-like"/>
    <property type="match status" value="1"/>
</dbReference>
<reference evidence="2 3" key="1">
    <citation type="journal article" date="2014" name="Int. J. Syst. Evol. Microbiol.">
        <title>Nitrososphaera viennensis gen. nov., sp. nov., an aerobic and mesophilic, ammonia-oxidizing archaeon from soil and a member of the archaeal phylum Thaumarchaeota.</title>
        <authorList>
            <person name="Stieglmeier M."/>
            <person name="Klingl A."/>
            <person name="Alves R.J."/>
            <person name="Rittmann S.K."/>
            <person name="Melcher M."/>
            <person name="Leisch N."/>
            <person name="Schleper C."/>
        </authorList>
    </citation>
    <scope>NUCLEOTIDE SEQUENCE [LARGE SCALE GENOMIC DNA]</scope>
    <source>
        <strain evidence="2">EN76</strain>
    </source>
</reference>
<protein>
    <submittedName>
        <fullName evidence="2">Phosphohistidine phosphatase SixA</fullName>
    </submittedName>
</protein>
<dbReference type="STRING" id="926571.NVIE_029840"/>
<evidence type="ECO:0000256" key="1">
    <source>
        <dbReference type="PIRSR" id="PIRSR613078-2"/>
    </source>
</evidence>
<dbReference type="InterPro" id="IPR029033">
    <property type="entry name" value="His_PPase_superfam"/>
</dbReference>
<dbReference type="HOGENOM" id="CLU_084603_2_3_2"/>
<accession>A0A060HV21</accession>
<dbReference type="GeneID" id="74948218"/>
<dbReference type="EMBL" id="CP007536">
    <property type="protein sequence ID" value="AIC17261.1"/>
    <property type="molecule type" value="Genomic_DNA"/>
</dbReference>
<sequence length="164" mass="18423">MAKMLLLLRHAKSSWKNPELADRDRPLNKRGKRDALRMGRLLDEEGLVPDAILSSTAVRAQDTAAAVAKSCGYDRRRITHIESLYASGPEEYLNVLRRLPDDPKVVLVVGHNPGMEEYLEILTGQPEAMPTAALAFVKLPIKRWSALDDNTKGKLKTVWRPKEL</sequence>
<dbReference type="CDD" id="cd07067">
    <property type="entry name" value="HP_PGM_like"/>
    <property type="match status" value="1"/>
</dbReference>
<evidence type="ECO:0000313" key="2">
    <source>
        <dbReference type="EMBL" id="AIC17261.1"/>
    </source>
</evidence>
<gene>
    <name evidence="2" type="ORF">NVIE_029840</name>
</gene>
<proteinExistence type="predicted"/>